<feature type="transmembrane region" description="Helical" evidence="9">
    <location>
        <begin position="351"/>
        <end position="372"/>
    </location>
</feature>
<accession>A0A644YP15</accession>
<dbReference type="Gene3D" id="1.20.1740.10">
    <property type="entry name" value="Amino acid/polyamine transporter I"/>
    <property type="match status" value="1"/>
</dbReference>
<feature type="transmembrane region" description="Helical" evidence="9">
    <location>
        <begin position="420"/>
        <end position="441"/>
    </location>
</feature>
<evidence type="ECO:0000256" key="8">
    <source>
        <dbReference type="ARBA" id="ARBA00023136"/>
    </source>
</evidence>
<reference evidence="10" key="1">
    <citation type="submission" date="2019-08" db="EMBL/GenBank/DDBJ databases">
        <authorList>
            <person name="Kucharzyk K."/>
            <person name="Murdoch R.W."/>
            <person name="Higgins S."/>
            <person name="Loffler F."/>
        </authorList>
    </citation>
    <scope>NUCLEOTIDE SEQUENCE</scope>
</reference>
<evidence type="ECO:0000256" key="2">
    <source>
        <dbReference type="ARBA" id="ARBA00009261"/>
    </source>
</evidence>
<gene>
    <name evidence="10" type="primary">alsT_19</name>
    <name evidence="10" type="ORF">SDC9_76268</name>
</gene>
<comment type="caution">
    <text evidence="10">The sequence shown here is derived from an EMBL/GenBank/DDBJ whole genome shotgun (WGS) entry which is preliminary data.</text>
</comment>
<keyword evidence="3" id="KW-0813">Transport</keyword>
<dbReference type="InterPro" id="IPR001463">
    <property type="entry name" value="Na/Ala_symport"/>
</dbReference>
<dbReference type="PANTHER" id="PTHR30330:SF3">
    <property type="entry name" value="TRANSCRIPTIONAL REGULATOR, LRP FAMILY"/>
    <property type="match status" value="1"/>
</dbReference>
<feature type="transmembrane region" description="Helical" evidence="9">
    <location>
        <begin position="178"/>
        <end position="200"/>
    </location>
</feature>
<dbReference type="PRINTS" id="PR00175">
    <property type="entry name" value="NAALASMPORT"/>
</dbReference>
<comment type="subcellular location">
    <subcellularLocation>
        <location evidence="1">Cell membrane</location>
        <topology evidence="1">Multi-pass membrane protein</topology>
    </subcellularLocation>
</comment>
<keyword evidence="5 9" id="KW-0812">Transmembrane</keyword>
<evidence type="ECO:0000313" key="10">
    <source>
        <dbReference type="EMBL" id="MPM29728.1"/>
    </source>
</evidence>
<dbReference type="AlphaFoldDB" id="A0A644YP15"/>
<keyword evidence="7 9" id="KW-1133">Transmembrane helix</keyword>
<feature type="transmembrane region" description="Helical" evidence="9">
    <location>
        <begin position="384"/>
        <end position="408"/>
    </location>
</feature>
<feature type="transmembrane region" description="Helical" evidence="9">
    <location>
        <begin position="242"/>
        <end position="264"/>
    </location>
</feature>
<evidence type="ECO:0000256" key="7">
    <source>
        <dbReference type="ARBA" id="ARBA00022989"/>
    </source>
</evidence>
<name>A0A644YP15_9ZZZZ</name>
<keyword evidence="8 9" id="KW-0472">Membrane</keyword>
<evidence type="ECO:0000256" key="6">
    <source>
        <dbReference type="ARBA" id="ARBA00022847"/>
    </source>
</evidence>
<dbReference type="NCBIfam" id="TIGR00835">
    <property type="entry name" value="agcS"/>
    <property type="match status" value="1"/>
</dbReference>
<dbReference type="GO" id="GO:0005283">
    <property type="term" value="F:amino acid:sodium symporter activity"/>
    <property type="evidence" value="ECO:0007669"/>
    <property type="project" value="InterPro"/>
</dbReference>
<protein>
    <submittedName>
        <fullName evidence="10">Amino-acid carrier protein AlsT</fullName>
    </submittedName>
</protein>
<evidence type="ECO:0000256" key="5">
    <source>
        <dbReference type="ARBA" id="ARBA00022692"/>
    </source>
</evidence>
<organism evidence="10">
    <name type="scientific">bioreactor metagenome</name>
    <dbReference type="NCBI Taxonomy" id="1076179"/>
    <lineage>
        <taxon>unclassified sequences</taxon>
        <taxon>metagenomes</taxon>
        <taxon>ecological metagenomes</taxon>
    </lineage>
</organism>
<feature type="transmembrane region" description="Helical" evidence="9">
    <location>
        <begin position="12"/>
        <end position="30"/>
    </location>
</feature>
<feature type="transmembrane region" description="Helical" evidence="9">
    <location>
        <begin position="306"/>
        <end position="327"/>
    </location>
</feature>
<feature type="transmembrane region" description="Helical" evidence="9">
    <location>
        <begin position="212"/>
        <end position="230"/>
    </location>
</feature>
<keyword evidence="4" id="KW-1003">Cell membrane</keyword>
<dbReference type="EMBL" id="VSSQ01005591">
    <property type="protein sequence ID" value="MPM29728.1"/>
    <property type="molecule type" value="Genomic_DNA"/>
</dbReference>
<evidence type="ECO:0000256" key="1">
    <source>
        <dbReference type="ARBA" id="ARBA00004651"/>
    </source>
</evidence>
<keyword evidence="6" id="KW-0769">Symport</keyword>
<dbReference type="Pfam" id="PF01235">
    <property type="entry name" value="Na_Ala_symp"/>
    <property type="match status" value="1"/>
</dbReference>
<feature type="transmembrane region" description="Helical" evidence="9">
    <location>
        <begin position="147"/>
        <end position="166"/>
    </location>
</feature>
<proteinExistence type="inferred from homology"/>
<dbReference type="PANTHER" id="PTHR30330">
    <property type="entry name" value="AGSS FAMILY TRANSPORTER, SODIUM-ALANINE"/>
    <property type="match status" value="1"/>
</dbReference>
<evidence type="ECO:0000256" key="9">
    <source>
        <dbReference type="SAM" id="Phobius"/>
    </source>
</evidence>
<comment type="similarity">
    <text evidence="2">Belongs to the alanine or glycine:cation symporter (AGCS) (TC 2.A.25) family.</text>
</comment>
<evidence type="ECO:0000256" key="4">
    <source>
        <dbReference type="ARBA" id="ARBA00022475"/>
    </source>
</evidence>
<sequence>MEIVKWLNDTIIWGIPMLVLMLGTGLYLTFKTRAVIFTRFGTVMANTLKTVFRRPKEIEAGTITPFQAVCTALAGTVGTGNIVGVAVAISVGGPGAIFWMWTSAILGMVTKYAETTLALAYREKNAKGEYVGGPMYYISKGLGFPKLAYLFCLLTAFSSIGGGNIVQANAVAGSLKDAISIPALASGLLLAFFVALVVVGGIKRIASVAEKLIPFMSLIYTGAAIFILIVQRNQIPSALATIFTDAFTGTAAVGGFTGASLMYAARIGVARGVFTNEAGLGSAPIAHSTANTDHPARQGCWGAFEVFFDTIIMCTITALVIIISGTWKDASIDGTEMSNRAFSAVIPGGEYIISIGIVLFAFATIIAWYYYSEKAIEYIAGQKAILVYRIFFVASIVYGAVATLDVVWEISDLFNGLMAIPNLIALIGLVGPVVALTNDFFADPETIRPKDQSYASLLQIKPDNLSDKNEK</sequence>
<dbReference type="GO" id="GO:0005886">
    <property type="term" value="C:plasma membrane"/>
    <property type="evidence" value="ECO:0007669"/>
    <property type="project" value="UniProtKB-SubCell"/>
</dbReference>
<evidence type="ECO:0000256" key="3">
    <source>
        <dbReference type="ARBA" id="ARBA00022448"/>
    </source>
</evidence>
<dbReference type="FunFam" id="1.20.1740.10:FF:000004">
    <property type="entry name" value="Sodium:alanine symporter family protein"/>
    <property type="match status" value="1"/>
</dbReference>